<sequence>MQWFLLNSFENFCLEYAHRLDVAFSVSEKQEHQKSYLMD</sequence>
<dbReference type="AlphaFoldDB" id="A0A1H6JXP0"/>
<evidence type="ECO:0000313" key="2">
    <source>
        <dbReference type="Proteomes" id="UP000198988"/>
    </source>
</evidence>
<dbReference type="Proteomes" id="UP000198988">
    <property type="component" value="Unassembled WGS sequence"/>
</dbReference>
<reference evidence="2" key="1">
    <citation type="submission" date="2016-06" db="EMBL/GenBank/DDBJ databases">
        <authorList>
            <person name="Petersen J."/>
            <person name="Sayavedra L."/>
        </authorList>
    </citation>
    <scope>NUCLEOTIDE SEQUENCE [LARGE SCALE GENOMIC DNA]</scope>
    <source>
        <strain evidence="2">BazSymA</strain>
    </source>
</reference>
<proteinExistence type="predicted"/>
<organism evidence="1 2">
    <name type="scientific">Bathymodiolus azoricus thioautotrophic gill symbiont</name>
    <dbReference type="NCBI Taxonomy" id="235205"/>
    <lineage>
        <taxon>Bacteria</taxon>
        <taxon>Pseudomonadati</taxon>
        <taxon>Pseudomonadota</taxon>
        <taxon>Gammaproteobacteria</taxon>
        <taxon>sulfur-oxidizing symbionts</taxon>
    </lineage>
</organism>
<dbReference type="EMBL" id="CDSC02000067">
    <property type="protein sequence ID" value="SEH63849.1"/>
    <property type="molecule type" value="Genomic_DNA"/>
</dbReference>
<protein>
    <submittedName>
        <fullName evidence="1">Uncharacterized protein</fullName>
    </submittedName>
</protein>
<evidence type="ECO:0000313" key="1">
    <source>
        <dbReference type="EMBL" id="SEH63849.1"/>
    </source>
</evidence>
<accession>A0A1H6JXP0</accession>
<gene>
    <name evidence="1" type="ORF">BAZSYMA_ACONTIG107870_0</name>
</gene>
<name>A0A1H6JXP0_9GAMM</name>